<evidence type="ECO:0000313" key="12">
    <source>
        <dbReference type="EMBL" id="KAK9849661.1"/>
    </source>
</evidence>
<feature type="domain" description="T-SNARE coiled-coil homology" evidence="11">
    <location>
        <begin position="7"/>
        <end position="69"/>
    </location>
</feature>
<evidence type="ECO:0000256" key="5">
    <source>
        <dbReference type="ARBA" id="ARBA00022927"/>
    </source>
</evidence>
<dbReference type="PANTHER" id="PTHR19957:SF83">
    <property type="entry name" value="SYNTAXIN-16"/>
    <property type="match status" value="1"/>
</dbReference>
<dbReference type="AlphaFoldDB" id="A0AAW1SP16"/>
<dbReference type="GO" id="GO:0006886">
    <property type="term" value="P:intracellular protein transport"/>
    <property type="evidence" value="ECO:0007669"/>
    <property type="project" value="InterPro"/>
</dbReference>
<dbReference type="InterPro" id="IPR000727">
    <property type="entry name" value="T_SNARE_dom"/>
</dbReference>
<evidence type="ECO:0000313" key="13">
    <source>
        <dbReference type="Proteomes" id="UP001485043"/>
    </source>
</evidence>
<dbReference type="GO" id="GO:0005484">
    <property type="term" value="F:SNAP receptor activity"/>
    <property type="evidence" value="ECO:0007669"/>
    <property type="project" value="InterPro"/>
</dbReference>
<dbReference type="PROSITE" id="PS50192">
    <property type="entry name" value="T_SNARE"/>
    <property type="match status" value="1"/>
</dbReference>
<feature type="transmembrane region" description="Helical" evidence="10">
    <location>
        <begin position="78"/>
        <end position="98"/>
    </location>
</feature>
<dbReference type="Gene3D" id="1.20.5.110">
    <property type="match status" value="1"/>
</dbReference>
<dbReference type="EMBL" id="JALJOV010001328">
    <property type="protein sequence ID" value="KAK9849661.1"/>
    <property type="molecule type" value="Genomic_DNA"/>
</dbReference>
<keyword evidence="4 10" id="KW-0812">Transmembrane</keyword>
<name>A0AAW1SP16_9CHLO</name>
<keyword evidence="5" id="KW-0653">Protein transport</keyword>
<keyword evidence="3" id="KW-0813">Transport</keyword>
<evidence type="ECO:0000256" key="1">
    <source>
        <dbReference type="ARBA" id="ARBA00004409"/>
    </source>
</evidence>
<proteinExistence type="inferred from homology"/>
<keyword evidence="8" id="KW-0175">Coiled coil</keyword>
<dbReference type="SMART" id="SM00397">
    <property type="entry name" value="t_SNARE"/>
    <property type="match status" value="1"/>
</dbReference>
<dbReference type="SUPFAM" id="SSF58038">
    <property type="entry name" value="SNARE fusion complex"/>
    <property type="match status" value="1"/>
</dbReference>
<dbReference type="PROSITE" id="PS00914">
    <property type="entry name" value="SYNTAXIN"/>
    <property type="match status" value="1"/>
</dbReference>
<comment type="caution">
    <text evidence="12">The sequence shown here is derived from an EMBL/GenBank/DDBJ whole genome shotgun (WGS) entry which is preliminary data.</text>
</comment>
<reference evidence="12 13" key="1">
    <citation type="journal article" date="2024" name="Nat. Commun.">
        <title>Phylogenomics reveals the evolutionary origins of lichenization in chlorophyte algae.</title>
        <authorList>
            <person name="Puginier C."/>
            <person name="Libourel C."/>
            <person name="Otte J."/>
            <person name="Skaloud P."/>
            <person name="Haon M."/>
            <person name="Grisel S."/>
            <person name="Petersen M."/>
            <person name="Berrin J.G."/>
            <person name="Delaux P.M."/>
            <person name="Dal Grande F."/>
            <person name="Keller J."/>
        </authorList>
    </citation>
    <scope>NUCLEOTIDE SEQUENCE [LARGE SCALE GENOMIC DNA]</scope>
    <source>
        <strain evidence="12 13">SAG 2523</strain>
    </source>
</reference>
<evidence type="ECO:0000256" key="4">
    <source>
        <dbReference type="ARBA" id="ARBA00022692"/>
    </source>
</evidence>
<evidence type="ECO:0000256" key="9">
    <source>
        <dbReference type="ARBA" id="ARBA00023136"/>
    </source>
</evidence>
<comment type="similarity">
    <text evidence="2">Belongs to the syntaxin family.</text>
</comment>
<accession>A0AAW1SP16</accession>
<dbReference type="InterPro" id="IPR006012">
    <property type="entry name" value="Syntaxin/epimorphin_CS"/>
</dbReference>
<dbReference type="GO" id="GO:0031201">
    <property type="term" value="C:SNARE complex"/>
    <property type="evidence" value="ECO:0007669"/>
    <property type="project" value="TreeGrafter"/>
</dbReference>
<sequence>MKVDTMDAFAQERDREVRSILQSINDLAQIMKDLSTLVIDQGTVLDRIDYNMEQVSMKVDEGVKQLVRAEAHQKNSRLIICIMFLIVAVILMLIIVIAKSVLF</sequence>
<dbReference type="GO" id="GO:0000149">
    <property type="term" value="F:SNARE binding"/>
    <property type="evidence" value="ECO:0007669"/>
    <property type="project" value="TreeGrafter"/>
</dbReference>
<evidence type="ECO:0000256" key="7">
    <source>
        <dbReference type="ARBA" id="ARBA00023034"/>
    </source>
</evidence>
<dbReference type="InterPro" id="IPR045242">
    <property type="entry name" value="Syntaxin"/>
</dbReference>
<comment type="subcellular location">
    <subcellularLocation>
        <location evidence="1">Golgi apparatus membrane</location>
        <topology evidence="1">Single-pass type IV membrane protein</topology>
    </subcellularLocation>
</comment>
<keyword evidence="6 10" id="KW-1133">Transmembrane helix</keyword>
<evidence type="ECO:0000256" key="10">
    <source>
        <dbReference type="SAM" id="Phobius"/>
    </source>
</evidence>
<keyword evidence="13" id="KW-1185">Reference proteome</keyword>
<keyword evidence="9 10" id="KW-0472">Membrane</keyword>
<dbReference type="Pfam" id="PF05739">
    <property type="entry name" value="SNARE"/>
    <property type="match status" value="1"/>
</dbReference>
<protein>
    <recommendedName>
        <fullName evidence="11">t-SNARE coiled-coil homology domain-containing protein</fullName>
    </recommendedName>
</protein>
<dbReference type="PANTHER" id="PTHR19957">
    <property type="entry name" value="SYNTAXIN"/>
    <property type="match status" value="1"/>
</dbReference>
<dbReference type="CDD" id="cd15845">
    <property type="entry name" value="SNARE_syntaxin16"/>
    <property type="match status" value="1"/>
</dbReference>
<keyword evidence="7" id="KW-0333">Golgi apparatus</keyword>
<organism evidence="12 13">
    <name type="scientific">Apatococcus fuscideae</name>
    <dbReference type="NCBI Taxonomy" id="2026836"/>
    <lineage>
        <taxon>Eukaryota</taxon>
        <taxon>Viridiplantae</taxon>
        <taxon>Chlorophyta</taxon>
        <taxon>core chlorophytes</taxon>
        <taxon>Trebouxiophyceae</taxon>
        <taxon>Chlorellales</taxon>
        <taxon>Chlorellaceae</taxon>
        <taxon>Apatococcus</taxon>
    </lineage>
</organism>
<dbReference type="Proteomes" id="UP001485043">
    <property type="component" value="Unassembled WGS sequence"/>
</dbReference>
<dbReference type="GO" id="GO:0006906">
    <property type="term" value="P:vesicle fusion"/>
    <property type="evidence" value="ECO:0007669"/>
    <property type="project" value="TreeGrafter"/>
</dbReference>
<dbReference type="GO" id="GO:0048278">
    <property type="term" value="P:vesicle docking"/>
    <property type="evidence" value="ECO:0007669"/>
    <property type="project" value="TreeGrafter"/>
</dbReference>
<evidence type="ECO:0000256" key="8">
    <source>
        <dbReference type="ARBA" id="ARBA00023054"/>
    </source>
</evidence>
<gene>
    <name evidence="12" type="ORF">WJX84_010541</name>
</gene>
<evidence type="ECO:0000256" key="2">
    <source>
        <dbReference type="ARBA" id="ARBA00009063"/>
    </source>
</evidence>
<dbReference type="GO" id="GO:0000139">
    <property type="term" value="C:Golgi membrane"/>
    <property type="evidence" value="ECO:0007669"/>
    <property type="project" value="UniProtKB-SubCell"/>
</dbReference>
<evidence type="ECO:0000259" key="11">
    <source>
        <dbReference type="PROSITE" id="PS50192"/>
    </source>
</evidence>
<evidence type="ECO:0000256" key="6">
    <source>
        <dbReference type="ARBA" id="ARBA00022989"/>
    </source>
</evidence>
<evidence type="ECO:0000256" key="3">
    <source>
        <dbReference type="ARBA" id="ARBA00022448"/>
    </source>
</evidence>